<comment type="similarity">
    <text evidence="3">Belongs to the HPF/YfiA ribosome-associated protein family. Long HPF subfamily.</text>
</comment>
<name>A0A6N3D798_9CLOT</name>
<dbReference type="InterPro" id="IPR034694">
    <property type="entry name" value="HPF_long/plastid"/>
</dbReference>
<dbReference type="Gene3D" id="3.30.160.100">
    <property type="entry name" value="Ribosome hibernation promotion factor-like"/>
    <property type="match status" value="1"/>
</dbReference>
<dbReference type="GO" id="GO:0022627">
    <property type="term" value="C:cytosolic small ribosomal subunit"/>
    <property type="evidence" value="ECO:0007669"/>
    <property type="project" value="TreeGrafter"/>
</dbReference>
<feature type="domain" description="Sigma 54 modulation/S30EA ribosomal protein C-terminal" evidence="4">
    <location>
        <begin position="117"/>
        <end position="172"/>
    </location>
</feature>
<reference evidence="5" key="1">
    <citation type="submission" date="2019-11" db="EMBL/GenBank/DDBJ databases">
        <authorList>
            <person name="Feng L."/>
        </authorList>
    </citation>
    <scope>NUCLEOTIDE SEQUENCE</scope>
    <source>
        <strain evidence="5">CTertiumLFYP3</strain>
    </source>
</reference>
<dbReference type="NCBIfam" id="TIGR00741">
    <property type="entry name" value="yfiA"/>
    <property type="match status" value="1"/>
</dbReference>
<dbReference type="HAMAP" id="MF_00839">
    <property type="entry name" value="HPF"/>
    <property type="match status" value="1"/>
</dbReference>
<dbReference type="AlphaFoldDB" id="A0A6N3D798"/>
<dbReference type="PANTHER" id="PTHR33231:SF1">
    <property type="entry name" value="30S RIBOSOMAL PROTEIN"/>
    <property type="match status" value="1"/>
</dbReference>
<keyword evidence="1 3" id="KW-0963">Cytoplasm</keyword>
<evidence type="ECO:0000313" key="5">
    <source>
        <dbReference type="EMBL" id="VYU21473.1"/>
    </source>
</evidence>
<dbReference type="EMBL" id="CACRTO010000018">
    <property type="protein sequence ID" value="VYU21473.1"/>
    <property type="molecule type" value="Genomic_DNA"/>
</dbReference>
<dbReference type="Pfam" id="PF02482">
    <property type="entry name" value="Ribosomal_S30AE"/>
    <property type="match status" value="1"/>
</dbReference>
<dbReference type="SUPFAM" id="SSF69754">
    <property type="entry name" value="Ribosome binding protein Y (YfiA homologue)"/>
    <property type="match status" value="1"/>
</dbReference>
<evidence type="ECO:0000256" key="3">
    <source>
        <dbReference type="HAMAP-Rule" id="MF_00839"/>
    </source>
</evidence>
<evidence type="ECO:0000256" key="1">
    <source>
        <dbReference type="ARBA" id="ARBA00022490"/>
    </source>
</evidence>
<dbReference type="CDD" id="cd00552">
    <property type="entry name" value="RaiA"/>
    <property type="match status" value="1"/>
</dbReference>
<dbReference type="PANTHER" id="PTHR33231">
    <property type="entry name" value="30S RIBOSOMAL PROTEIN"/>
    <property type="match status" value="1"/>
</dbReference>
<organism evidence="5">
    <name type="scientific">Clostridium tertium</name>
    <dbReference type="NCBI Taxonomy" id="1559"/>
    <lineage>
        <taxon>Bacteria</taxon>
        <taxon>Bacillati</taxon>
        <taxon>Bacillota</taxon>
        <taxon>Clostridia</taxon>
        <taxon>Eubacteriales</taxon>
        <taxon>Clostridiaceae</taxon>
        <taxon>Clostridium</taxon>
    </lineage>
</organism>
<dbReference type="InterPro" id="IPR003489">
    <property type="entry name" value="RHF/RaiA"/>
</dbReference>
<sequence>MKVSVIAKNTTATPALKDMVEKKLSKVEKYFNPEVEVKTTLSVQKNKQRVEITIPFNGVVLRAEEATDDMYKSIDLVVTKLERQIRKQRTKLLKRNHESLRFSAIEEVAAEDDVIEENGKVVRTKKFIVKPMSVEEAILQMELVGHNFFVFQDSDENKINVVYKRKDGDYGLLEPDYM</sequence>
<dbReference type="GO" id="GO:0043024">
    <property type="term" value="F:ribosomal small subunit binding"/>
    <property type="evidence" value="ECO:0007669"/>
    <property type="project" value="TreeGrafter"/>
</dbReference>
<dbReference type="InterPro" id="IPR050574">
    <property type="entry name" value="HPF/YfiA_ribosome-assoc"/>
</dbReference>
<dbReference type="GO" id="GO:0045900">
    <property type="term" value="P:negative regulation of translational elongation"/>
    <property type="evidence" value="ECO:0007669"/>
    <property type="project" value="TreeGrafter"/>
</dbReference>
<comment type="subunit">
    <text evidence="3">Interacts with 100S ribosomes.</text>
</comment>
<dbReference type="InterPro" id="IPR038416">
    <property type="entry name" value="Ribosom_S30AE_C_sf"/>
</dbReference>
<evidence type="ECO:0000259" key="4">
    <source>
        <dbReference type="Pfam" id="PF16321"/>
    </source>
</evidence>
<comment type="function">
    <text evidence="3">Required for dimerization of active 70S ribosomes into 100S ribosomes in stationary phase; 100S ribosomes are translationally inactive and sometimes present during exponential growth.</text>
</comment>
<keyword evidence="2 3" id="KW-0810">Translation regulation</keyword>
<dbReference type="Pfam" id="PF16321">
    <property type="entry name" value="Ribosom_S30AE_C"/>
    <property type="match status" value="1"/>
</dbReference>
<proteinExistence type="inferred from homology"/>
<protein>
    <recommendedName>
        <fullName evidence="3">Ribosome hibernation promoting factor</fullName>
        <shortName evidence="3">HPF</shortName>
    </recommendedName>
</protein>
<gene>
    <name evidence="3" type="primary">hpf</name>
    <name evidence="5" type="ORF">CTLFYP3_01777</name>
</gene>
<dbReference type="RefSeq" id="WP_156626245.1">
    <property type="nucleotide sequence ID" value="NZ_CACRTO010000018.1"/>
</dbReference>
<dbReference type="FunFam" id="3.30.505.50:FF:000001">
    <property type="entry name" value="Ribosome hibernation promoting factor"/>
    <property type="match status" value="1"/>
</dbReference>
<dbReference type="Gene3D" id="3.30.505.50">
    <property type="entry name" value="Sigma 54 modulation/S30EA ribosomal protein, C-terminal domain"/>
    <property type="match status" value="1"/>
</dbReference>
<comment type="subcellular location">
    <subcellularLocation>
        <location evidence="3">Cytoplasm</location>
    </subcellularLocation>
</comment>
<evidence type="ECO:0000256" key="2">
    <source>
        <dbReference type="ARBA" id="ARBA00022845"/>
    </source>
</evidence>
<dbReference type="InterPro" id="IPR032528">
    <property type="entry name" value="Ribosom_S30AE_C"/>
</dbReference>
<dbReference type="InterPro" id="IPR036567">
    <property type="entry name" value="RHF-like"/>
</dbReference>
<accession>A0A6N3D798</accession>